<reference evidence="2" key="1">
    <citation type="journal article" date="2023" name="Genome Biol. Evol.">
        <title>Long-read-based Genome Assembly of Drosophila gunungcola Reveals Fewer Chemosensory Genes in Flower-breeding Species.</title>
        <authorList>
            <person name="Negi A."/>
            <person name="Liao B.Y."/>
            <person name="Yeh S.D."/>
        </authorList>
    </citation>
    <scope>NUCLEOTIDE SEQUENCE</scope>
    <source>
        <strain evidence="2">Sukarami</strain>
    </source>
</reference>
<evidence type="ECO:0000313" key="3">
    <source>
        <dbReference type="Proteomes" id="UP001059596"/>
    </source>
</evidence>
<accession>A0A9P9YC21</accession>
<protein>
    <submittedName>
        <fullName evidence="2">Uncharacterized protein</fullName>
    </submittedName>
</protein>
<dbReference type="Proteomes" id="UP001059596">
    <property type="component" value="Unassembled WGS sequence"/>
</dbReference>
<organism evidence="2 3">
    <name type="scientific">Drosophila gunungcola</name>
    <name type="common">fruit fly</name>
    <dbReference type="NCBI Taxonomy" id="103775"/>
    <lineage>
        <taxon>Eukaryota</taxon>
        <taxon>Metazoa</taxon>
        <taxon>Ecdysozoa</taxon>
        <taxon>Arthropoda</taxon>
        <taxon>Hexapoda</taxon>
        <taxon>Insecta</taxon>
        <taxon>Pterygota</taxon>
        <taxon>Neoptera</taxon>
        <taxon>Endopterygota</taxon>
        <taxon>Diptera</taxon>
        <taxon>Brachycera</taxon>
        <taxon>Muscomorpha</taxon>
        <taxon>Ephydroidea</taxon>
        <taxon>Drosophilidae</taxon>
        <taxon>Drosophila</taxon>
        <taxon>Sophophora</taxon>
    </lineage>
</organism>
<name>A0A9P9YC21_9MUSC</name>
<keyword evidence="3" id="KW-1185">Reference proteome</keyword>
<proteinExistence type="predicted"/>
<dbReference type="EMBL" id="JAMKOV010000079">
    <property type="protein sequence ID" value="KAI8034166.1"/>
    <property type="molecule type" value="Genomic_DNA"/>
</dbReference>
<sequence>MGKFPGVPRGYKRPLTLALSSQRQADCRREWSTVNGKQDERNKRTKKGELRTTKSECNGDSRKFAILSNATPTPPFTTTTTTRSAIRIRIRFPMPICTPSMYISPLTPQFRIQVPLELELLWIARLLDCWTAGLRDCSLDGSMAGG</sequence>
<gene>
    <name evidence="2" type="ORF">M5D96_013017</name>
</gene>
<evidence type="ECO:0000313" key="2">
    <source>
        <dbReference type="EMBL" id="KAI8034166.1"/>
    </source>
</evidence>
<comment type="caution">
    <text evidence="2">The sequence shown here is derived from an EMBL/GenBank/DDBJ whole genome shotgun (WGS) entry which is preliminary data.</text>
</comment>
<evidence type="ECO:0000256" key="1">
    <source>
        <dbReference type="SAM" id="MobiDB-lite"/>
    </source>
</evidence>
<feature type="region of interest" description="Disordered" evidence="1">
    <location>
        <begin position="28"/>
        <end position="56"/>
    </location>
</feature>
<dbReference type="AlphaFoldDB" id="A0A9P9YC21"/>